<dbReference type="NCBIfam" id="NF004826">
    <property type="entry name" value="PRK06182.1"/>
    <property type="match status" value="1"/>
</dbReference>
<dbReference type="InterPro" id="IPR002347">
    <property type="entry name" value="SDR_fam"/>
</dbReference>
<evidence type="ECO:0000256" key="1">
    <source>
        <dbReference type="ARBA" id="ARBA00006484"/>
    </source>
</evidence>
<keyword evidence="5" id="KW-1185">Reference proteome</keyword>
<evidence type="ECO:0000256" key="2">
    <source>
        <dbReference type="ARBA" id="ARBA00023002"/>
    </source>
</evidence>
<name>A0ABS4KW74_9CLOT</name>
<dbReference type="SUPFAM" id="SSF51735">
    <property type="entry name" value="NAD(P)-binding Rossmann-fold domains"/>
    <property type="match status" value="1"/>
</dbReference>
<evidence type="ECO:0000313" key="5">
    <source>
        <dbReference type="Proteomes" id="UP001519307"/>
    </source>
</evidence>
<dbReference type="Proteomes" id="UP001519307">
    <property type="component" value="Unassembled WGS sequence"/>
</dbReference>
<proteinExistence type="inferred from homology"/>
<reference evidence="4 5" key="1">
    <citation type="submission" date="2021-03" db="EMBL/GenBank/DDBJ databases">
        <title>Genomic Encyclopedia of Type Strains, Phase IV (KMG-IV): sequencing the most valuable type-strain genomes for metagenomic binning, comparative biology and taxonomic classification.</title>
        <authorList>
            <person name="Goeker M."/>
        </authorList>
    </citation>
    <scope>NUCLEOTIDE SEQUENCE [LARGE SCALE GENOMIC DNA]</scope>
    <source>
        <strain evidence="4 5">DSM 28783</strain>
    </source>
</reference>
<accession>A0ABS4KW74</accession>
<evidence type="ECO:0000256" key="3">
    <source>
        <dbReference type="RuleBase" id="RU000363"/>
    </source>
</evidence>
<dbReference type="PRINTS" id="PR00081">
    <property type="entry name" value="GDHRDH"/>
</dbReference>
<sequence>MVILITGASSGIGKETARLLSSKGHVVYGAARRIEKMDDLRTYDVKLLSMDLTDDESMTSAINEILRKENKLDVLINSAGYGSLGALEDVSISEARHQFQVNVFGMARLIQLVLPQMRKQHSGKIINISSSGGFFGEPHASWYHAIKYAVEGLSDSLRMEVKEFGIDVILIRPGSVISEWISVAIEHFKSVSKHSAYKDSITSHIKMLEKAKGIVGLQPIVVAKTIQRAIFSRKAKARYTIGKDAKALLILKRIIPDKIFDKIIISIINK</sequence>
<dbReference type="CDD" id="cd05374">
    <property type="entry name" value="17beta-HSD-like_SDR_c"/>
    <property type="match status" value="1"/>
</dbReference>
<keyword evidence="2" id="KW-0560">Oxidoreductase</keyword>
<dbReference type="Pfam" id="PF00106">
    <property type="entry name" value="adh_short"/>
    <property type="match status" value="1"/>
</dbReference>
<dbReference type="InterPro" id="IPR036291">
    <property type="entry name" value="NAD(P)-bd_dom_sf"/>
</dbReference>
<protein>
    <submittedName>
        <fullName evidence="4">Short-subunit dehydrogenase</fullName>
    </submittedName>
</protein>
<dbReference type="PANTHER" id="PTHR44169:SF6">
    <property type="entry name" value="NADPH-DEPENDENT 1-ACYLDIHYDROXYACETONE PHOSPHATE REDUCTASE"/>
    <property type="match status" value="1"/>
</dbReference>
<dbReference type="Gene3D" id="3.40.50.720">
    <property type="entry name" value="NAD(P)-binding Rossmann-like Domain"/>
    <property type="match status" value="1"/>
</dbReference>
<dbReference type="PANTHER" id="PTHR44169">
    <property type="entry name" value="NADPH-DEPENDENT 1-ACYLDIHYDROXYACETONE PHOSPHATE REDUCTASE"/>
    <property type="match status" value="1"/>
</dbReference>
<dbReference type="RefSeq" id="WP_209703141.1">
    <property type="nucleotide sequence ID" value="NZ_JAGGLM010000025.1"/>
</dbReference>
<comment type="similarity">
    <text evidence="1 3">Belongs to the short-chain dehydrogenases/reductases (SDR) family.</text>
</comment>
<comment type="caution">
    <text evidence="4">The sequence shown here is derived from an EMBL/GenBank/DDBJ whole genome shotgun (WGS) entry which is preliminary data.</text>
</comment>
<evidence type="ECO:0000313" key="4">
    <source>
        <dbReference type="EMBL" id="MBP2033890.1"/>
    </source>
</evidence>
<gene>
    <name evidence="4" type="ORF">J2Z42_002603</name>
</gene>
<dbReference type="EMBL" id="JAGGLM010000025">
    <property type="protein sequence ID" value="MBP2033890.1"/>
    <property type="molecule type" value="Genomic_DNA"/>
</dbReference>
<dbReference type="PRINTS" id="PR00080">
    <property type="entry name" value="SDRFAMILY"/>
</dbReference>
<organism evidence="4 5">
    <name type="scientific">Clostridium algifaecis</name>
    <dbReference type="NCBI Taxonomy" id="1472040"/>
    <lineage>
        <taxon>Bacteria</taxon>
        <taxon>Bacillati</taxon>
        <taxon>Bacillota</taxon>
        <taxon>Clostridia</taxon>
        <taxon>Eubacteriales</taxon>
        <taxon>Clostridiaceae</taxon>
        <taxon>Clostridium</taxon>
    </lineage>
</organism>